<evidence type="ECO:0000256" key="13">
    <source>
        <dbReference type="SAM" id="MobiDB-lite"/>
    </source>
</evidence>
<dbReference type="STRING" id="158441.A0A226D0L1"/>
<comment type="similarity">
    <text evidence="2">Belongs to the krueppel C2H2-type zinc-finger protein family.</text>
</comment>
<dbReference type="InterPro" id="IPR050527">
    <property type="entry name" value="Snail/Krueppel_Znf"/>
</dbReference>
<evidence type="ECO:0000256" key="4">
    <source>
        <dbReference type="ARBA" id="ARBA00022737"/>
    </source>
</evidence>
<accession>A0A226D0L1</accession>
<keyword evidence="8" id="KW-0238">DNA-binding</keyword>
<evidence type="ECO:0000256" key="8">
    <source>
        <dbReference type="ARBA" id="ARBA00023125"/>
    </source>
</evidence>
<dbReference type="FunFam" id="3.30.160.60:FF:000624">
    <property type="entry name" value="zinc finger protein 697"/>
    <property type="match status" value="1"/>
</dbReference>
<keyword evidence="6" id="KW-0862">Zinc</keyword>
<evidence type="ECO:0000256" key="10">
    <source>
        <dbReference type="ARBA" id="ARBA00023242"/>
    </source>
</evidence>
<feature type="domain" description="C2H2-type" evidence="14">
    <location>
        <begin position="81"/>
        <end position="104"/>
    </location>
</feature>
<sequence length="130" mass="14708">MQMNQLTNHVRSHTGERPFPCPHCEQAFKTKNNLSTHVKVIHTPGYVPSTPHKCPHCDKAFQSPVFLEGHIRQAHTGERPFTCDQCAKGFAVKSALTLHLKTAHGVVPEKKDRLPRSKKDAFHHVEEDND</sequence>
<evidence type="ECO:0000256" key="11">
    <source>
        <dbReference type="ARBA" id="ARBA00037948"/>
    </source>
</evidence>
<evidence type="ECO:0000256" key="2">
    <source>
        <dbReference type="ARBA" id="ARBA00006991"/>
    </source>
</evidence>
<feature type="domain" description="C2H2-type" evidence="14">
    <location>
        <begin position="19"/>
        <end position="43"/>
    </location>
</feature>
<evidence type="ECO:0000256" key="9">
    <source>
        <dbReference type="ARBA" id="ARBA00023163"/>
    </source>
</evidence>
<evidence type="ECO:0000256" key="5">
    <source>
        <dbReference type="ARBA" id="ARBA00022771"/>
    </source>
</evidence>
<dbReference type="PANTHER" id="PTHR24388">
    <property type="entry name" value="ZINC FINGER PROTEIN"/>
    <property type="match status" value="1"/>
</dbReference>
<comment type="subcellular location">
    <subcellularLocation>
        <location evidence="1">Nucleus</location>
    </subcellularLocation>
</comment>
<dbReference type="GO" id="GO:0008270">
    <property type="term" value="F:zinc ion binding"/>
    <property type="evidence" value="ECO:0007669"/>
    <property type="project" value="UniProtKB-KW"/>
</dbReference>
<evidence type="ECO:0000256" key="6">
    <source>
        <dbReference type="ARBA" id="ARBA00022833"/>
    </source>
</evidence>
<name>A0A226D0L1_FOLCA</name>
<evidence type="ECO:0000256" key="7">
    <source>
        <dbReference type="ARBA" id="ARBA00023015"/>
    </source>
</evidence>
<dbReference type="Proteomes" id="UP000198287">
    <property type="component" value="Unassembled WGS sequence"/>
</dbReference>
<feature type="domain" description="C2H2-type" evidence="14">
    <location>
        <begin position="52"/>
        <end position="80"/>
    </location>
</feature>
<keyword evidence="4" id="KW-0677">Repeat</keyword>
<keyword evidence="16" id="KW-1185">Reference proteome</keyword>
<keyword evidence="5 12" id="KW-0863">Zinc-finger</keyword>
<dbReference type="EMBL" id="LNIX01000043">
    <property type="protein sequence ID" value="OXA38749.1"/>
    <property type="molecule type" value="Genomic_DNA"/>
</dbReference>
<dbReference type="Pfam" id="PF00096">
    <property type="entry name" value="zf-C2H2"/>
    <property type="match status" value="3"/>
</dbReference>
<dbReference type="PROSITE" id="PS00028">
    <property type="entry name" value="ZINC_FINGER_C2H2_1"/>
    <property type="match status" value="3"/>
</dbReference>
<gene>
    <name evidence="15" type="ORF">Fcan01_26382</name>
</gene>
<keyword evidence="3" id="KW-0479">Metal-binding</keyword>
<protein>
    <submittedName>
        <fullName evidence="15">Zinc finger protein 26</fullName>
    </submittedName>
</protein>
<comment type="caution">
    <text evidence="15">The sequence shown here is derived from an EMBL/GenBank/DDBJ whole genome shotgun (WGS) entry which is preliminary data.</text>
</comment>
<organism evidence="15 16">
    <name type="scientific">Folsomia candida</name>
    <name type="common">Springtail</name>
    <dbReference type="NCBI Taxonomy" id="158441"/>
    <lineage>
        <taxon>Eukaryota</taxon>
        <taxon>Metazoa</taxon>
        <taxon>Ecdysozoa</taxon>
        <taxon>Arthropoda</taxon>
        <taxon>Hexapoda</taxon>
        <taxon>Collembola</taxon>
        <taxon>Entomobryomorpha</taxon>
        <taxon>Isotomoidea</taxon>
        <taxon>Isotomidae</taxon>
        <taxon>Proisotominae</taxon>
        <taxon>Folsomia</taxon>
    </lineage>
</organism>
<dbReference type="SUPFAM" id="SSF57667">
    <property type="entry name" value="beta-beta-alpha zinc fingers"/>
    <property type="match status" value="2"/>
</dbReference>
<dbReference type="SMART" id="SM00355">
    <property type="entry name" value="ZnF_C2H2"/>
    <property type="match status" value="3"/>
</dbReference>
<dbReference type="PANTHER" id="PTHR24388:SF104">
    <property type="entry name" value="AT-RICH BINDING PROTEIN-RELATED"/>
    <property type="match status" value="1"/>
</dbReference>
<dbReference type="GO" id="GO:0042802">
    <property type="term" value="F:identical protein binding"/>
    <property type="evidence" value="ECO:0007669"/>
    <property type="project" value="UniProtKB-ARBA"/>
</dbReference>
<keyword evidence="9" id="KW-0804">Transcription</keyword>
<evidence type="ECO:0000256" key="12">
    <source>
        <dbReference type="PROSITE-ProRule" id="PRU00042"/>
    </source>
</evidence>
<evidence type="ECO:0000256" key="3">
    <source>
        <dbReference type="ARBA" id="ARBA00022723"/>
    </source>
</evidence>
<evidence type="ECO:0000313" key="16">
    <source>
        <dbReference type="Proteomes" id="UP000198287"/>
    </source>
</evidence>
<dbReference type="InterPro" id="IPR013087">
    <property type="entry name" value="Znf_C2H2_type"/>
</dbReference>
<dbReference type="PROSITE" id="PS50157">
    <property type="entry name" value="ZINC_FINGER_C2H2_2"/>
    <property type="match status" value="3"/>
</dbReference>
<dbReference type="GO" id="GO:0000978">
    <property type="term" value="F:RNA polymerase II cis-regulatory region sequence-specific DNA binding"/>
    <property type="evidence" value="ECO:0007669"/>
    <property type="project" value="TreeGrafter"/>
</dbReference>
<dbReference type="AlphaFoldDB" id="A0A226D0L1"/>
<dbReference type="GO" id="GO:0005634">
    <property type="term" value="C:nucleus"/>
    <property type="evidence" value="ECO:0007669"/>
    <property type="project" value="UniProtKB-SubCell"/>
</dbReference>
<dbReference type="Gene3D" id="3.30.160.60">
    <property type="entry name" value="Classic Zinc Finger"/>
    <property type="match status" value="4"/>
</dbReference>
<proteinExistence type="inferred from homology"/>
<reference evidence="15 16" key="1">
    <citation type="submission" date="2015-12" db="EMBL/GenBank/DDBJ databases">
        <title>The genome of Folsomia candida.</title>
        <authorList>
            <person name="Faddeeva A."/>
            <person name="Derks M.F."/>
            <person name="Anvar Y."/>
            <person name="Smit S."/>
            <person name="Van Straalen N."/>
            <person name="Roelofs D."/>
        </authorList>
    </citation>
    <scope>NUCLEOTIDE SEQUENCE [LARGE SCALE GENOMIC DNA]</scope>
    <source>
        <strain evidence="15 16">VU population</strain>
        <tissue evidence="15">Whole body</tissue>
    </source>
</reference>
<dbReference type="OMA" id="FHHVEED"/>
<dbReference type="FunFam" id="3.30.160.60:FF:000508">
    <property type="entry name" value="Myeloid zinc finger 1"/>
    <property type="match status" value="1"/>
</dbReference>
<dbReference type="GO" id="GO:0000981">
    <property type="term" value="F:DNA-binding transcription factor activity, RNA polymerase II-specific"/>
    <property type="evidence" value="ECO:0007669"/>
    <property type="project" value="TreeGrafter"/>
</dbReference>
<keyword evidence="7" id="KW-0805">Transcription regulation</keyword>
<evidence type="ECO:0000256" key="1">
    <source>
        <dbReference type="ARBA" id="ARBA00004123"/>
    </source>
</evidence>
<keyword evidence="10" id="KW-0539">Nucleus</keyword>
<evidence type="ECO:0000313" key="15">
    <source>
        <dbReference type="EMBL" id="OXA38749.1"/>
    </source>
</evidence>
<comment type="similarity">
    <text evidence="11">Belongs to the snail C2H2-type zinc-finger protein family.</text>
</comment>
<evidence type="ECO:0000259" key="14">
    <source>
        <dbReference type="PROSITE" id="PS50157"/>
    </source>
</evidence>
<feature type="region of interest" description="Disordered" evidence="13">
    <location>
        <begin position="108"/>
        <end position="130"/>
    </location>
</feature>
<dbReference type="InterPro" id="IPR036236">
    <property type="entry name" value="Znf_C2H2_sf"/>
</dbReference>